<name>A0A6C0U975_9GAMM</name>
<protein>
    <submittedName>
        <fullName evidence="1">DUF4043 family protein</fullName>
    </submittedName>
</protein>
<dbReference type="KEGG" id="kim:G3T16_18915"/>
<dbReference type="AlphaFoldDB" id="A0A6C0U975"/>
<dbReference type="InterPro" id="IPR025267">
    <property type="entry name" value="ORF017-like"/>
</dbReference>
<proteinExistence type="predicted"/>
<evidence type="ECO:0000313" key="2">
    <source>
        <dbReference type="Proteomes" id="UP000477680"/>
    </source>
</evidence>
<keyword evidence="2" id="KW-1185">Reference proteome</keyword>
<evidence type="ECO:0000313" key="1">
    <source>
        <dbReference type="EMBL" id="QIB67165.1"/>
    </source>
</evidence>
<reference evidence="1 2" key="1">
    <citation type="submission" date="2020-02" db="EMBL/GenBank/DDBJ databases">
        <title>Genome sequencing for Kineobactrum sp. M2.</title>
        <authorList>
            <person name="Park S.-J."/>
        </authorList>
    </citation>
    <scope>NUCLEOTIDE SEQUENCE [LARGE SCALE GENOMIC DNA]</scope>
    <source>
        <strain evidence="1 2">M2</strain>
    </source>
</reference>
<organism evidence="1 2">
    <name type="scientific">Kineobactrum salinum</name>
    <dbReference type="NCBI Taxonomy" id="2708301"/>
    <lineage>
        <taxon>Bacteria</taxon>
        <taxon>Pseudomonadati</taxon>
        <taxon>Pseudomonadota</taxon>
        <taxon>Gammaproteobacteria</taxon>
        <taxon>Cellvibrionales</taxon>
        <taxon>Halieaceae</taxon>
        <taxon>Kineobactrum</taxon>
    </lineage>
</organism>
<dbReference type="RefSeq" id="WP_163496592.1">
    <property type="nucleotide sequence ID" value="NZ_CP048711.1"/>
</dbReference>
<dbReference type="Proteomes" id="UP000477680">
    <property type="component" value="Chromosome"/>
</dbReference>
<dbReference type="Pfam" id="PF13252">
    <property type="entry name" value="Phage_capsid_3"/>
    <property type="match status" value="1"/>
</dbReference>
<dbReference type="EMBL" id="CP048711">
    <property type="protein sequence ID" value="QIB67165.1"/>
    <property type="molecule type" value="Genomic_DNA"/>
</dbReference>
<accession>A0A6C0U975</accession>
<gene>
    <name evidence="1" type="ORF">G3T16_18915</name>
</gene>
<sequence length="385" mass="42567">MADTNFTELTTERKKVWSRDVWKIARNNSFMFNFVGNDENAMIQRITELTKTERGDQAVITLIPDLEEDGVVGDADLEGNEEAIKAYDRVITIDMLRHANRSKGKMSEQKSIVNFRKTSKNVLGYWLGDRLDQMAFLTMSGIPYTQKNNGSLRTVRATNLNLSDLAFASDVTAPTSARHLRWDSTAGAEGDLADGDITAVVAGDTPTYRMMVLSKAYAKEQYIKGIRGPNGQEMYHCFVTPTAMSKLKLDPDYIANVRHAFQRGEKNPLFAGTTSVMADGLIIHEYRHVYNTRGATTGSSANAGAAGYKWGADADVVGQRMLMCGAQALGFCDLGAPDWNEEWFDYKNKGGISVGKIFGFLKPDFHSPVNGSDQDFSILCIDTAQ</sequence>